<evidence type="ECO:0000313" key="20">
    <source>
        <dbReference type="EMBL" id="OHA60437.1"/>
    </source>
</evidence>
<reference evidence="20 21" key="1">
    <citation type="journal article" date="2016" name="Nat. Commun.">
        <title>Thousands of microbial genomes shed light on interconnected biogeochemical processes in an aquifer system.</title>
        <authorList>
            <person name="Anantharaman K."/>
            <person name="Brown C.T."/>
            <person name="Hug L.A."/>
            <person name="Sharon I."/>
            <person name="Castelle C.J."/>
            <person name="Probst A.J."/>
            <person name="Thomas B.C."/>
            <person name="Singh A."/>
            <person name="Wilkins M.J."/>
            <person name="Karaoz U."/>
            <person name="Brodie E.L."/>
            <person name="Williams K.H."/>
            <person name="Hubbard S.S."/>
            <person name="Banfield J.F."/>
        </authorList>
    </citation>
    <scope>NUCLEOTIDE SEQUENCE [LARGE SCALE GENOMIC DNA]</scope>
</reference>
<evidence type="ECO:0000256" key="12">
    <source>
        <dbReference type="ARBA" id="ARBA00023136"/>
    </source>
</evidence>
<feature type="transmembrane region" description="Helical" evidence="17">
    <location>
        <begin position="12"/>
        <end position="39"/>
    </location>
</feature>
<dbReference type="GO" id="GO:0006508">
    <property type="term" value="P:proteolysis"/>
    <property type="evidence" value="ECO:0007669"/>
    <property type="project" value="UniProtKB-KW"/>
</dbReference>
<dbReference type="EMBL" id="MHTL01000013">
    <property type="protein sequence ID" value="OHA60437.1"/>
    <property type="molecule type" value="Genomic_DNA"/>
</dbReference>
<gene>
    <name evidence="20" type="ORF">A2569_01215</name>
</gene>
<dbReference type="GO" id="GO:0009252">
    <property type="term" value="P:peptidoglycan biosynthetic process"/>
    <property type="evidence" value="ECO:0007669"/>
    <property type="project" value="UniProtKB-KW"/>
</dbReference>
<evidence type="ECO:0000313" key="21">
    <source>
        <dbReference type="Proteomes" id="UP000177090"/>
    </source>
</evidence>
<keyword evidence="10" id="KW-0133">Cell shape</keyword>
<keyword evidence="7" id="KW-0328">Glycosyltransferase</keyword>
<evidence type="ECO:0000256" key="1">
    <source>
        <dbReference type="ARBA" id="ARBA00004236"/>
    </source>
</evidence>
<comment type="subcellular location">
    <subcellularLocation>
        <location evidence="1">Cell membrane</location>
    </subcellularLocation>
</comment>
<dbReference type="InterPro" id="IPR036950">
    <property type="entry name" value="PBP_transglycosylase"/>
</dbReference>
<sequence length="708" mass="78838">MHRDGHTERRKALGFVLKGIALAGILFFVTTGISILWAVTLDIPTFDSFQAREIAESTKIYDRTEKVVLYDIHGNVKRTIVPISEIAENAQEATIAIEDAKFFEHSGIDPKGIARAFLVNIGSGSVRQGGSTITQQVIKMTILTNDRSITRKIKEAVLAIKLERSMSKNDILAIYLNEAPYGGSMYGIEEASQSFFSKSAKELTLAESAYLAALPQAPTYYSPYGSHRDKLDERKNLVLRRMRELGMITEAQEASARAERVIFHQRDDGGIKAPHFVDYVRSYLEEKYGRETIEREGYTVITTLDWRLQDRAQEIVAKHAAENEINFNARNAGLVAIDPKTGQIWAMVGSRNYFDRENEGNFNITLAHRQPGSAFKPFAYATAFAKGFTPDTVIFDLRTEFDTSCNPDGTPRGEASSCYHPDNYDEMFRGPVSMRNALAQSINVPSVKVMYLAGISDSIKTAETMGIKNLGNPTQYGLSLALGGGEVSLLELTSAYGVFANEGARNQPAFILKIKDSRGRTIEEFRQNQRQVITINIARQITDVLSDNVARTPAFGAHSPLYFPGYDVAVKTGTTNDYRDAWIIGYSPTISAGAWVGNNDNTPMEKRVARYIVAPLWNEFMAQALQIIPQESFIKPEPTPQTIKSILRGVWQDGGIHSILYSIDKNNPLGPAPRNPGDDPQFILWETPVQHWARLRQFIAPQATTTPQ</sequence>
<proteinExistence type="inferred from homology"/>
<comment type="caution">
    <text evidence="20">The sequence shown here is derived from an EMBL/GenBank/DDBJ whole genome shotgun (WGS) entry which is preliminary data.</text>
</comment>
<dbReference type="GO" id="GO:0009002">
    <property type="term" value="F:serine-type D-Ala-D-Ala carboxypeptidase activity"/>
    <property type="evidence" value="ECO:0007669"/>
    <property type="project" value="UniProtKB-EC"/>
</dbReference>
<evidence type="ECO:0000256" key="15">
    <source>
        <dbReference type="ARBA" id="ARBA00034000"/>
    </source>
</evidence>
<dbReference type="GO" id="GO:0005886">
    <property type="term" value="C:plasma membrane"/>
    <property type="evidence" value="ECO:0007669"/>
    <property type="project" value="UniProtKB-SubCell"/>
</dbReference>
<accession>A0A1G2QJ20</accession>
<dbReference type="InterPro" id="IPR001460">
    <property type="entry name" value="PCN-bd_Tpept"/>
</dbReference>
<keyword evidence="17" id="KW-1133">Transmembrane helix</keyword>
<evidence type="ECO:0000256" key="2">
    <source>
        <dbReference type="ARBA" id="ARBA00007090"/>
    </source>
</evidence>
<dbReference type="InterPro" id="IPR001264">
    <property type="entry name" value="Glyco_trans_51"/>
</dbReference>
<dbReference type="Proteomes" id="UP000177090">
    <property type="component" value="Unassembled WGS sequence"/>
</dbReference>
<dbReference type="GO" id="GO:0008360">
    <property type="term" value="P:regulation of cell shape"/>
    <property type="evidence" value="ECO:0007669"/>
    <property type="project" value="UniProtKB-KW"/>
</dbReference>
<comment type="similarity">
    <text evidence="2">In the C-terminal section; belongs to the transpeptidase family.</text>
</comment>
<feature type="domain" description="Penicillin-binding protein transpeptidase" evidence="18">
    <location>
        <begin position="334"/>
        <end position="591"/>
    </location>
</feature>
<dbReference type="GO" id="GO:0008955">
    <property type="term" value="F:peptidoglycan glycosyltransferase activity"/>
    <property type="evidence" value="ECO:0007669"/>
    <property type="project" value="UniProtKB-EC"/>
</dbReference>
<keyword evidence="8" id="KW-0808">Transferase</keyword>
<keyword evidence="9" id="KW-0378">Hydrolase</keyword>
<evidence type="ECO:0000256" key="13">
    <source>
        <dbReference type="ARBA" id="ARBA00023268"/>
    </source>
</evidence>
<keyword evidence="5" id="KW-0121">Carboxypeptidase</keyword>
<dbReference type="InterPro" id="IPR012338">
    <property type="entry name" value="Beta-lactam/transpept-like"/>
</dbReference>
<comment type="catalytic activity">
    <reaction evidence="15">
        <text>Preferential cleavage: (Ac)2-L-Lys-D-Ala-|-D-Ala. Also transpeptidation of peptidyl-alanyl moieties that are N-acyl substituents of D-alanine.</text>
        <dbReference type="EC" id="3.4.16.4"/>
    </reaction>
</comment>
<evidence type="ECO:0000256" key="7">
    <source>
        <dbReference type="ARBA" id="ARBA00022676"/>
    </source>
</evidence>
<keyword evidence="6" id="KW-0645">Protease</keyword>
<dbReference type="PANTHER" id="PTHR32282:SF11">
    <property type="entry name" value="PENICILLIN-BINDING PROTEIN 1B"/>
    <property type="match status" value="1"/>
</dbReference>
<evidence type="ECO:0000256" key="14">
    <source>
        <dbReference type="ARBA" id="ARBA00023316"/>
    </source>
</evidence>
<keyword evidence="14" id="KW-0961">Cell wall biogenesis/degradation</keyword>
<dbReference type="FunFam" id="1.10.3810.10:FF:000001">
    <property type="entry name" value="Penicillin-binding protein 1A"/>
    <property type="match status" value="1"/>
</dbReference>
<evidence type="ECO:0000256" key="16">
    <source>
        <dbReference type="ARBA" id="ARBA00049902"/>
    </source>
</evidence>
<dbReference type="InterPro" id="IPR023346">
    <property type="entry name" value="Lysozyme-like_dom_sf"/>
</dbReference>
<evidence type="ECO:0000256" key="8">
    <source>
        <dbReference type="ARBA" id="ARBA00022679"/>
    </source>
</evidence>
<evidence type="ECO:0000256" key="17">
    <source>
        <dbReference type="SAM" id="Phobius"/>
    </source>
</evidence>
<keyword evidence="12 17" id="KW-0472">Membrane</keyword>
<protein>
    <submittedName>
        <fullName evidence="20">Uncharacterized protein</fullName>
    </submittedName>
</protein>
<comment type="similarity">
    <text evidence="3">In the N-terminal section; belongs to the glycosyltransferase 51 family.</text>
</comment>
<dbReference type="NCBIfam" id="TIGR02074">
    <property type="entry name" value="PBP_1a_fam"/>
    <property type="match status" value="1"/>
</dbReference>
<evidence type="ECO:0000259" key="18">
    <source>
        <dbReference type="Pfam" id="PF00905"/>
    </source>
</evidence>
<evidence type="ECO:0000256" key="4">
    <source>
        <dbReference type="ARBA" id="ARBA00022475"/>
    </source>
</evidence>
<name>A0A1G2QJ20_9BACT</name>
<dbReference type="SUPFAM" id="SSF56601">
    <property type="entry name" value="beta-lactamase/transpeptidase-like"/>
    <property type="match status" value="1"/>
</dbReference>
<evidence type="ECO:0000256" key="9">
    <source>
        <dbReference type="ARBA" id="ARBA00022801"/>
    </source>
</evidence>
<dbReference type="GO" id="GO:0071555">
    <property type="term" value="P:cell wall organization"/>
    <property type="evidence" value="ECO:0007669"/>
    <property type="project" value="UniProtKB-KW"/>
</dbReference>
<organism evidence="20 21">
    <name type="scientific">Candidatus Vogelbacteria bacterium RIFOXYD1_FULL_51_18</name>
    <dbReference type="NCBI Taxonomy" id="1802440"/>
    <lineage>
        <taxon>Bacteria</taxon>
        <taxon>Candidatus Vogeliibacteriota</taxon>
    </lineage>
</organism>
<keyword evidence="4" id="KW-1003">Cell membrane</keyword>
<dbReference type="STRING" id="1802440.A2569_01215"/>
<evidence type="ECO:0000256" key="5">
    <source>
        <dbReference type="ARBA" id="ARBA00022645"/>
    </source>
</evidence>
<dbReference type="Pfam" id="PF00905">
    <property type="entry name" value="Transpeptidase"/>
    <property type="match status" value="1"/>
</dbReference>
<evidence type="ECO:0000259" key="19">
    <source>
        <dbReference type="Pfam" id="PF00912"/>
    </source>
</evidence>
<comment type="catalytic activity">
    <reaction evidence="16">
        <text>[GlcNAc-(1-&gt;4)-Mur2Ac(oyl-L-Ala-gamma-D-Glu-L-Lys-D-Ala-D-Ala)](n)-di-trans,octa-cis-undecaprenyl diphosphate + beta-D-GlcNAc-(1-&gt;4)-Mur2Ac(oyl-L-Ala-gamma-D-Glu-L-Lys-D-Ala-D-Ala)-di-trans,octa-cis-undecaprenyl diphosphate = [GlcNAc-(1-&gt;4)-Mur2Ac(oyl-L-Ala-gamma-D-Glu-L-Lys-D-Ala-D-Ala)](n+1)-di-trans,octa-cis-undecaprenyl diphosphate + di-trans,octa-cis-undecaprenyl diphosphate + H(+)</text>
        <dbReference type="Rhea" id="RHEA:23708"/>
        <dbReference type="Rhea" id="RHEA-COMP:9602"/>
        <dbReference type="Rhea" id="RHEA-COMP:9603"/>
        <dbReference type="ChEBI" id="CHEBI:15378"/>
        <dbReference type="ChEBI" id="CHEBI:58405"/>
        <dbReference type="ChEBI" id="CHEBI:60033"/>
        <dbReference type="ChEBI" id="CHEBI:78435"/>
        <dbReference type="EC" id="2.4.99.28"/>
    </reaction>
</comment>
<dbReference type="GO" id="GO:0008658">
    <property type="term" value="F:penicillin binding"/>
    <property type="evidence" value="ECO:0007669"/>
    <property type="project" value="InterPro"/>
</dbReference>
<dbReference type="GO" id="GO:0030288">
    <property type="term" value="C:outer membrane-bounded periplasmic space"/>
    <property type="evidence" value="ECO:0007669"/>
    <property type="project" value="TreeGrafter"/>
</dbReference>
<evidence type="ECO:0000256" key="6">
    <source>
        <dbReference type="ARBA" id="ARBA00022670"/>
    </source>
</evidence>
<evidence type="ECO:0000256" key="10">
    <source>
        <dbReference type="ARBA" id="ARBA00022960"/>
    </source>
</evidence>
<feature type="domain" description="Glycosyl transferase family 51" evidence="19">
    <location>
        <begin position="70"/>
        <end position="242"/>
    </location>
</feature>
<dbReference type="Gene3D" id="3.40.710.10">
    <property type="entry name" value="DD-peptidase/beta-lactamase superfamily"/>
    <property type="match status" value="1"/>
</dbReference>
<keyword evidence="11" id="KW-0573">Peptidoglycan synthesis</keyword>
<dbReference type="Pfam" id="PF00912">
    <property type="entry name" value="Transgly"/>
    <property type="match status" value="1"/>
</dbReference>
<dbReference type="Gene3D" id="1.10.3810.10">
    <property type="entry name" value="Biosynthetic peptidoglycan transglycosylase-like"/>
    <property type="match status" value="1"/>
</dbReference>
<dbReference type="AlphaFoldDB" id="A0A1G2QJ20"/>
<dbReference type="InterPro" id="IPR050396">
    <property type="entry name" value="Glycosyltr_51/Transpeptidase"/>
</dbReference>
<evidence type="ECO:0000256" key="11">
    <source>
        <dbReference type="ARBA" id="ARBA00022984"/>
    </source>
</evidence>
<keyword evidence="17" id="KW-0812">Transmembrane</keyword>
<dbReference type="PANTHER" id="PTHR32282">
    <property type="entry name" value="BINDING PROTEIN TRANSPEPTIDASE, PUTATIVE-RELATED"/>
    <property type="match status" value="1"/>
</dbReference>
<evidence type="ECO:0000256" key="3">
    <source>
        <dbReference type="ARBA" id="ARBA00007739"/>
    </source>
</evidence>
<dbReference type="SUPFAM" id="SSF53955">
    <property type="entry name" value="Lysozyme-like"/>
    <property type="match status" value="1"/>
</dbReference>
<keyword evidence="13" id="KW-0511">Multifunctional enzyme</keyword>